<reference evidence="2 3" key="1">
    <citation type="submission" date="2024-03" db="EMBL/GenBank/DDBJ databases">
        <title>The Acrasis kona genome and developmental transcriptomes reveal deep origins of eukaryotic multicellular pathways.</title>
        <authorList>
            <person name="Sheikh S."/>
            <person name="Fu C.-J."/>
            <person name="Brown M.W."/>
            <person name="Baldauf S.L."/>
        </authorList>
    </citation>
    <scope>NUCLEOTIDE SEQUENCE [LARGE SCALE GENOMIC DNA]</scope>
    <source>
        <strain evidence="2 3">ATCC MYA-3509</strain>
    </source>
</reference>
<protein>
    <submittedName>
        <fullName evidence="2">Uncharacterized protein</fullName>
    </submittedName>
</protein>
<dbReference type="Proteomes" id="UP001431209">
    <property type="component" value="Unassembled WGS sequence"/>
</dbReference>
<evidence type="ECO:0000313" key="2">
    <source>
        <dbReference type="EMBL" id="KAL0488079.1"/>
    </source>
</evidence>
<name>A0AAW2ZFD9_9EUKA</name>
<evidence type="ECO:0000313" key="3">
    <source>
        <dbReference type="Proteomes" id="UP001431209"/>
    </source>
</evidence>
<keyword evidence="3" id="KW-1185">Reference proteome</keyword>
<organism evidence="2 3">
    <name type="scientific">Acrasis kona</name>
    <dbReference type="NCBI Taxonomy" id="1008807"/>
    <lineage>
        <taxon>Eukaryota</taxon>
        <taxon>Discoba</taxon>
        <taxon>Heterolobosea</taxon>
        <taxon>Tetramitia</taxon>
        <taxon>Eutetramitia</taxon>
        <taxon>Acrasidae</taxon>
        <taxon>Acrasis</taxon>
    </lineage>
</organism>
<evidence type="ECO:0000256" key="1">
    <source>
        <dbReference type="SAM" id="MobiDB-lite"/>
    </source>
</evidence>
<accession>A0AAW2ZFD9</accession>
<dbReference type="EMBL" id="JAOPGA020001403">
    <property type="protein sequence ID" value="KAL0488079.1"/>
    <property type="molecule type" value="Genomic_DNA"/>
</dbReference>
<proteinExistence type="predicted"/>
<gene>
    <name evidence="2" type="ORF">AKO1_015250</name>
</gene>
<feature type="region of interest" description="Disordered" evidence="1">
    <location>
        <begin position="192"/>
        <end position="223"/>
    </location>
</feature>
<comment type="caution">
    <text evidence="2">The sequence shown here is derived from an EMBL/GenBank/DDBJ whole genome shotgun (WGS) entry which is preliminary data.</text>
</comment>
<sequence length="307" mass="35167">MRRRHDPADYSVPPLDIGGSARIPNNNLCITKQDVLNILRSEQWFSKTIDDKQPKKNEVNTPLRTGVRVMSEKEVNKQQNQKVKTRKTKSENGLASSNKSNEDVGTTENNIEQEHEGLPVKINKNHHAWEEGLVHNTEKEIQTHINNPKYLQKHSITDNRYSHLPPPRENTTRIIPDETFASSLERHNKSQINIEDYGNTPNTSTQSEHKPLGFDTNNNNSNTPYIKPSVPIASVWTDQRFASHNLHSSGMKKLEKMYEFDYSQIFDMAKYTKIKSSPNLTNSYNSSYYSNGGGLSIKKQVMLHHTK</sequence>
<feature type="region of interest" description="Disordered" evidence="1">
    <location>
        <begin position="71"/>
        <end position="110"/>
    </location>
</feature>
<dbReference type="AlphaFoldDB" id="A0AAW2ZFD9"/>
<feature type="compositionally biased region" description="Polar residues" evidence="1">
    <location>
        <begin position="91"/>
        <end position="110"/>
    </location>
</feature>